<keyword evidence="2" id="KW-0732">Signal</keyword>
<gene>
    <name evidence="3" type="ORF">EJB06_30430</name>
</gene>
<accession>A0A430HCK0</accession>
<protein>
    <submittedName>
        <fullName evidence="3">Conjugal transfer protein TraN</fullName>
    </submittedName>
</protein>
<feature type="chain" id="PRO_5019535792" evidence="2">
    <location>
        <begin position="19"/>
        <end position="374"/>
    </location>
</feature>
<comment type="caution">
    <text evidence="3">The sequence shown here is derived from an EMBL/GenBank/DDBJ whole genome shotgun (WGS) entry which is preliminary data.</text>
</comment>
<dbReference type="EMBL" id="RXLQ01000030">
    <property type="protein sequence ID" value="RSZ55243.1"/>
    <property type="molecule type" value="Genomic_DNA"/>
</dbReference>
<evidence type="ECO:0000313" key="3">
    <source>
        <dbReference type="EMBL" id="RSZ55243.1"/>
    </source>
</evidence>
<dbReference type="Pfam" id="PF12293">
    <property type="entry name" value="T4BSS_DotH_IcmK"/>
    <property type="match status" value="1"/>
</dbReference>
<dbReference type="RefSeq" id="WP_126077775.1">
    <property type="nucleotide sequence ID" value="NZ_CP051166.1"/>
</dbReference>
<feature type="region of interest" description="Disordered" evidence="1">
    <location>
        <begin position="25"/>
        <end position="95"/>
    </location>
</feature>
<dbReference type="OrthoDB" id="8682498at2"/>
<dbReference type="InterPro" id="IPR022073">
    <property type="entry name" value="T4BSS_DotH_IcmK"/>
</dbReference>
<evidence type="ECO:0000256" key="1">
    <source>
        <dbReference type="SAM" id="MobiDB-lite"/>
    </source>
</evidence>
<organism evidence="3 4">
    <name type="scientific">Massilia atriviolacea</name>
    <dbReference type="NCBI Taxonomy" id="2495579"/>
    <lineage>
        <taxon>Bacteria</taxon>
        <taxon>Pseudomonadati</taxon>
        <taxon>Pseudomonadota</taxon>
        <taxon>Betaproteobacteria</taxon>
        <taxon>Burkholderiales</taxon>
        <taxon>Oxalobacteraceae</taxon>
        <taxon>Telluria group</taxon>
        <taxon>Massilia</taxon>
    </lineage>
</organism>
<keyword evidence="4" id="KW-1185">Reference proteome</keyword>
<evidence type="ECO:0000313" key="4">
    <source>
        <dbReference type="Proteomes" id="UP000278085"/>
    </source>
</evidence>
<dbReference type="Proteomes" id="UP000278085">
    <property type="component" value="Unassembled WGS sequence"/>
</dbReference>
<sequence>MKLSLSLMAVLLAGTAVAQNLLQPTQPAAEQQPRAPSASTVSPGSQSARSAVPTTPRTLPANAAPAFPAPVPNQPVQQSNFGPDTYAPAKHQNKARAVQSHDGIAPLPPLVPPDNLKQGQAAVSPFSEAEIVQMRKGYDRTRKAKAFRPVRTIPRISSITVDLAPGSTPPIARMLPGEMTTLMFLDATGAPWPLAAAPRVSDSRYFDAEWLKGTATVVLSGLSPYEDGNLSVLLEGFATPVVIKLATGEPDSKSDSRVVDYRLDLRIPGRAPGTPDGKMGPAKIALYDETMQRFLDGIPPPAAKAVRIDGARDIRTKAWALDGALFLRTDLDIQTAFDQSIAAGDGTRVYRLPPTPFITFSEGGRSVTMQLEID</sequence>
<dbReference type="AlphaFoldDB" id="A0A430HCK0"/>
<proteinExistence type="predicted"/>
<feature type="signal peptide" evidence="2">
    <location>
        <begin position="1"/>
        <end position="18"/>
    </location>
</feature>
<evidence type="ECO:0000256" key="2">
    <source>
        <dbReference type="SAM" id="SignalP"/>
    </source>
</evidence>
<reference evidence="3 4" key="1">
    <citation type="submission" date="2018-12" db="EMBL/GenBank/DDBJ databases">
        <authorList>
            <person name="Yang E."/>
        </authorList>
    </citation>
    <scope>NUCLEOTIDE SEQUENCE [LARGE SCALE GENOMIC DNA]</scope>
    <source>
        <strain evidence="3 4">SOD</strain>
    </source>
</reference>
<name>A0A430HCK0_9BURK</name>
<feature type="compositionally biased region" description="Polar residues" evidence="1">
    <location>
        <begin position="37"/>
        <end position="57"/>
    </location>
</feature>